<evidence type="ECO:0000313" key="3">
    <source>
        <dbReference type="Proteomes" id="UP000580250"/>
    </source>
</evidence>
<name>A0A6V7XL42_MELEN</name>
<keyword evidence="1" id="KW-0472">Membrane</keyword>
<keyword evidence="1" id="KW-1133">Transmembrane helix</keyword>
<proteinExistence type="predicted"/>
<evidence type="ECO:0000313" key="2">
    <source>
        <dbReference type="EMBL" id="CAD2199972.1"/>
    </source>
</evidence>
<organism evidence="2 3">
    <name type="scientific">Meloidogyne enterolobii</name>
    <name type="common">Root-knot nematode worm</name>
    <name type="synonym">Meloidogyne mayaguensis</name>
    <dbReference type="NCBI Taxonomy" id="390850"/>
    <lineage>
        <taxon>Eukaryota</taxon>
        <taxon>Metazoa</taxon>
        <taxon>Ecdysozoa</taxon>
        <taxon>Nematoda</taxon>
        <taxon>Chromadorea</taxon>
        <taxon>Rhabditida</taxon>
        <taxon>Tylenchina</taxon>
        <taxon>Tylenchomorpha</taxon>
        <taxon>Tylenchoidea</taxon>
        <taxon>Meloidogynidae</taxon>
        <taxon>Meloidogyninae</taxon>
        <taxon>Meloidogyne</taxon>
    </lineage>
</organism>
<comment type="caution">
    <text evidence="2">The sequence shown here is derived from an EMBL/GenBank/DDBJ whole genome shotgun (WGS) entry which is preliminary data.</text>
</comment>
<dbReference type="Proteomes" id="UP000580250">
    <property type="component" value="Unassembled WGS sequence"/>
</dbReference>
<accession>A0A6V7XL42</accession>
<sequence>MKIPEKGNINIIKALKSYDYFHDFELESSLLDANFCENFKSSNVYKHWQKAPPRVPLIRRTLGGVAKKLLKLCLFFLFLQPVAAGEEIILAVVGPLIALLVVLVIFLVYCFDNETRNLMNILPKARVDEEMKIENHEVEEQVFVEEDDTQSSEAVENEVCDENLTEDDNFNNDEELNNYPLIRSFSDSNLCRKRPINAVRNVNFCSSFYETADHNEYPKVKDLPVGTFPILAVRPFNDKKKIKDNEGKEVIIEEEKYRGEVYTVTVATSTSPFTKHFSLLEPTDLTIWRSIARSITYCQLLCKEKKIQFPKEQFLFIFDPISFF</sequence>
<feature type="transmembrane region" description="Helical" evidence="1">
    <location>
        <begin position="88"/>
        <end position="111"/>
    </location>
</feature>
<dbReference type="AlphaFoldDB" id="A0A6V7XL42"/>
<gene>
    <name evidence="2" type="ORF">MENT_LOCUS53407</name>
</gene>
<evidence type="ECO:0000256" key="1">
    <source>
        <dbReference type="SAM" id="Phobius"/>
    </source>
</evidence>
<protein>
    <submittedName>
        <fullName evidence="2">Uncharacterized protein</fullName>
    </submittedName>
</protein>
<feature type="transmembrane region" description="Helical" evidence="1">
    <location>
        <begin position="65"/>
        <end position="82"/>
    </location>
</feature>
<dbReference type="EMBL" id="CAJEWN010001775">
    <property type="protein sequence ID" value="CAD2199972.1"/>
    <property type="molecule type" value="Genomic_DNA"/>
</dbReference>
<reference evidence="2 3" key="1">
    <citation type="submission" date="2020-08" db="EMBL/GenBank/DDBJ databases">
        <authorList>
            <person name="Koutsovoulos G."/>
            <person name="Danchin GJ E."/>
        </authorList>
    </citation>
    <scope>NUCLEOTIDE SEQUENCE [LARGE SCALE GENOMIC DNA]</scope>
</reference>
<keyword evidence="1" id="KW-0812">Transmembrane</keyword>